<keyword evidence="2" id="KW-1185">Reference proteome</keyword>
<accession>A0A8J7MCN5</accession>
<protein>
    <submittedName>
        <fullName evidence="1">Uncharacterized protein</fullName>
    </submittedName>
</protein>
<name>A0A8J7MCN5_9BACT</name>
<sequence length="178" mass="19064">MRISILILLSLALLVTTKAGTRVLTFVHQPLTTLGTEMDAGIVIARVPVLTNAVPEGLLSHVATRNRLLQDESASISDSNILSLLGITLSVKLEKGARYSVTMDLSGAGDPSKLGVSLEAVVAATVECINKTILETNVFHVGSGNVVWSLKLKGSPEQSLVLAKYQRDYDPRKSQRAE</sequence>
<evidence type="ECO:0000313" key="2">
    <source>
        <dbReference type="Proteomes" id="UP000624703"/>
    </source>
</evidence>
<reference evidence="1" key="1">
    <citation type="submission" date="2021-01" db="EMBL/GenBank/DDBJ databases">
        <title>Modified the classification status of verrucomicrobia.</title>
        <authorList>
            <person name="Feng X."/>
        </authorList>
    </citation>
    <scope>NUCLEOTIDE SEQUENCE</scope>
    <source>
        <strain evidence="1">_KCTC 22039</strain>
    </source>
</reference>
<evidence type="ECO:0000313" key="1">
    <source>
        <dbReference type="EMBL" id="MBK1790040.1"/>
    </source>
</evidence>
<dbReference type="AlphaFoldDB" id="A0A8J7MCN5"/>
<comment type="caution">
    <text evidence="1">The sequence shown here is derived from an EMBL/GenBank/DDBJ whole genome shotgun (WGS) entry which is preliminary data.</text>
</comment>
<dbReference type="RefSeq" id="WP_200310083.1">
    <property type="nucleotide sequence ID" value="NZ_JAENIM010000014.1"/>
</dbReference>
<dbReference type="Proteomes" id="UP000624703">
    <property type="component" value="Unassembled WGS sequence"/>
</dbReference>
<proteinExistence type="predicted"/>
<gene>
    <name evidence="1" type="ORF">JIN82_02595</name>
</gene>
<organism evidence="1 2">
    <name type="scientific">Persicirhabdus sediminis</name>
    <dbReference type="NCBI Taxonomy" id="454144"/>
    <lineage>
        <taxon>Bacteria</taxon>
        <taxon>Pseudomonadati</taxon>
        <taxon>Verrucomicrobiota</taxon>
        <taxon>Verrucomicrobiia</taxon>
        <taxon>Verrucomicrobiales</taxon>
        <taxon>Verrucomicrobiaceae</taxon>
        <taxon>Persicirhabdus</taxon>
    </lineage>
</organism>
<dbReference type="EMBL" id="JAENIM010000014">
    <property type="protein sequence ID" value="MBK1790040.1"/>
    <property type="molecule type" value="Genomic_DNA"/>
</dbReference>